<evidence type="ECO:0000256" key="1">
    <source>
        <dbReference type="SAM" id="MobiDB-lite"/>
    </source>
</evidence>
<gene>
    <name evidence="2" type="ordered locus">FRAAL5860</name>
</gene>
<feature type="region of interest" description="Disordered" evidence="1">
    <location>
        <begin position="1"/>
        <end position="23"/>
    </location>
</feature>
<reference evidence="2 3" key="1">
    <citation type="journal article" date="2007" name="Genome Res.">
        <title>Genome characteristics of facultatively symbiotic Frankia sp. strains reflect host range and host plant biogeography.</title>
        <authorList>
            <person name="Normand P."/>
            <person name="Lapierre P."/>
            <person name="Tisa L.S."/>
            <person name="Gogarten J.P."/>
            <person name="Alloisio N."/>
            <person name="Bagnarol E."/>
            <person name="Bassi C.A."/>
            <person name="Berry A.M."/>
            <person name="Bickhart D.M."/>
            <person name="Choisne N."/>
            <person name="Couloux A."/>
            <person name="Cournoyer B."/>
            <person name="Cruveiller S."/>
            <person name="Daubin V."/>
            <person name="Demange N."/>
            <person name="Francino M.P."/>
            <person name="Goltsman E."/>
            <person name="Huang Y."/>
            <person name="Kopp O.R."/>
            <person name="Labarre L."/>
            <person name="Lapidus A."/>
            <person name="Lavire C."/>
            <person name="Marechal J."/>
            <person name="Martinez M."/>
            <person name="Mastronunzio J.E."/>
            <person name="Mullin B.C."/>
            <person name="Niemann J."/>
            <person name="Pujic P."/>
            <person name="Rawnsley T."/>
            <person name="Rouy Z."/>
            <person name="Schenowitz C."/>
            <person name="Sellstedt A."/>
            <person name="Tavares F."/>
            <person name="Tomkins J.P."/>
            <person name="Vallenet D."/>
            <person name="Valverde C."/>
            <person name="Wall L.G."/>
            <person name="Wang Y."/>
            <person name="Medigue C."/>
            <person name="Benson D.R."/>
        </authorList>
    </citation>
    <scope>NUCLEOTIDE SEQUENCE [LARGE SCALE GENOMIC DNA]</scope>
    <source>
        <strain evidence="3">DSM 45986 / CECT 9034 / ACN14a</strain>
    </source>
</reference>
<accession>Q0RDH7</accession>
<dbReference type="CDD" id="cd03310">
    <property type="entry name" value="CIMS_like"/>
    <property type="match status" value="1"/>
</dbReference>
<dbReference type="STRING" id="326424.FRAAL5860"/>
<protein>
    <submittedName>
        <fullName evidence="2">Uncharacterized protein</fullName>
    </submittedName>
</protein>
<sequence>MSTEAGPAPLWPAGAATGVGSLPGTDPVDATKSVFDELPDLPHLPELPARGPGAAMIGRSAAILLDLPVDLQPAGWRLVPRPGLDLRRSRDLLRQDLDALTDVAADYSGPLKVAVAGPWTLAAEIELPRGHKALSDAGATRDLADALAAGLADHLGDIGRRVPGARLIVQLDEPSLPLVLAGRVRTPSGFSVVPAVEEGLVVQRLRAVADATRALPGVAGVGVHCCAADVPLAALRDAGVDFVGLDAALLTRAQDDAVGELVEAGVRLIAGLIATGASVPTGGSVATGGGSAKLSDVRRTVEPVTALWSRLGFRPEQLGEVVAVAPACGLAGFDVGAARAVMRHCRRAGRALVDAPA</sequence>
<dbReference type="EMBL" id="CT573213">
    <property type="protein sequence ID" value="CAJ64492.1"/>
    <property type="molecule type" value="Genomic_DNA"/>
</dbReference>
<dbReference type="InterPro" id="IPR038071">
    <property type="entry name" value="UROD/MetE-like_sf"/>
</dbReference>
<dbReference type="RefSeq" id="WP_011606928.1">
    <property type="nucleotide sequence ID" value="NC_008278.1"/>
</dbReference>
<keyword evidence="3" id="KW-1185">Reference proteome</keyword>
<proteinExistence type="predicted"/>
<evidence type="ECO:0000313" key="3">
    <source>
        <dbReference type="Proteomes" id="UP000000657"/>
    </source>
</evidence>
<dbReference type="HOGENOM" id="CLU_065357_0_0_11"/>
<dbReference type="SUPFAM" id="SSF51726">
    <property type="entry name" value="UROD/MetE-like"/>
    <property type="match status" value="1"/>
</dbReference>
<dbReference type="AlphaFoldDB" id="Q0RDH7"/>
<dbReference type="KEGG" id="fal:FRAAL5860"/>
<organism evidence="2 3">
    <name type="scientific">Frankia alni (strain DSM 45986 / CECT 9034 / ACN14a)</name>
    <dbReference type="NCBI Taxonomy" id="326424"/>
    <lineage>
        <taxon>Bacteria</taxon>
        <taxon>Bacillati</taxon>
        <taxon>Actinomycetota</taxon>
        <taxon>Actinomycetes</taxon>
        <taxon>Frankiales</taxon>
        <taxon>Frankiaceae</taxon>
        <taxon>Frankia</taxon>
    </lineage>
</organism>
<dbReference type="Gene3D" id="3.20.20.210">
    <property type="match status" value="1"/>
</dbReference>
<dbReference type="Proteomes" id="UP000000657">
    <property type="component" value="Chromosome"/>
</dbReference>
<dbReference type="eggNOG" id="COG0620">
    <property type="taxonomic scope" value="Bacteria"/>
</dbReference>
<evidence type="ECO:0000313" key="2">
    <source>
        <dbReference type="EMBL" id="CAJ64492.1"/>
    </source>
</evidence>
<feature type="compositionally biased region" description="Low complexity" evidence="1">
    <location>
        <begin position="1"/>
        <end position="18"/>
    </location>
</feature>
<name>Q0RDH7_FRAAA</name>
<dbReference type="OrthoDB" id="5242426at2"/>